<sequence length="365" mass="40845">MLEEIVTENDLELSEIDDTPIVVPDRELTPDKSDEEGEQADQPLPPDVPIREEDASGAFDQEVSVAGYPDIPILGFKEVAYVVSQTITTSEHRIVQAVAQPGLQNELASGSQDPGRDHQKDLAQELQKTATPMLERQDARRSPKQTAKPSTRSKVQFLTPEKEQAEPLIKESPSVVNQPDTSIESATIIDSSHQVNISSSQTSQTAVFKVPPEKIQSTPDSAQLTKLQDANSCPSEDSKHGKQGTQEEETRPVVHSELPQEVHTVLKRLSQSVTSEDLRTAGTARRLLEEQSQEEEFNRPSNDELFDQLYELGPYDRRSDQGDDTPTRRIFEKRPNNQIRFQKDWSTWFITLRSPSRLVLSSNPG</sequence>
<gene>
    <name evidence="2" type="ORF">R1sor_001227</name>
</gene>
<evidence type="ECO:0000256" key="1">
    <source>
        <dbReference type="SAM" id="MobiDB-lite"/>
    </source>
</evidence>
<dbReference type="Proteomes" id="UP001633002">
    <property type="component" value="Unassembled WGS sequence"/>
</dbReference>
<evidence type="ECO:0000313" key="2">
    <source>
        <dbReference type="EMBL" id="KAL3683205.1"/>
    </source>
</evidence>
<protein>
    <submittedName>
        <fullName evidence="2">Uncharacterized protein</fullName>
    </submittedName>
</protein>
<name>A0ABD3GVC9_9MARC</name>
<feature type="region of interest" description="Disordered" evidence="1">
    <location>
        <begin position="1"/>
        <end position="55"/>
    </location>
</feature>
<evidence type="ECO:0000313" key="3">
    <source>
        <dbReference type="Proteomes" id="UP001633002"/>
    </source>
</evidence>
<feature type="region of interest" description="Disordered" evidence="1">
    <location>
        <begin position="105"/>
        <end position="180"/>
    </location>
</feature>
<comment type="caution">
    <text evidence="2">The sequence shown here is derived from an EMBL/GenBank/DDBJ whole genome shotgun (WGS) entry which is preliminary data.</text>
</comment>
<feature type="compositionally biased region" description="Basic and acidic residues" evidence="1">
    <location>
        <begin position="114"/>
        <end position="123"/>
    </location>
</feature>
<feature type="compositionally biased region" description="Basic and acidic residues" evidence="1">
    <location>
        <begin position="248"/>
        <end position="259"/>
    </location>
</feature>
<dbReference type="AlphaFoldDB" id="A0ABD3GVC9"/>
<keyword evidence="3" id="KW-1185">Reference proteome</keyword>
<feature type="region of interest" description="Disordered" evidence="1">
    <location>
        <begin position="203"/>
        <end position="259"/>
    </location>
</feature>
<dbReference type="EMBL" id="JBJQOH010000006">
    <property type="protein sequence ID" value="KAL3683205.1"/>
    <property type="molecule type" value="Genomic_DNA"/>
</dbReference>
<organism evidence="2 3">
    <name type="scientific">Riccia sorocarpa</name>
    <dbReference type="NCBI Taxonomy" id="122646"/>
    <lineage>
        <taxon>Eukaryota</taxon>
        <taxon>Viridiplantae</taxon>
        <taxon>Streptophyta</taxon>
        <taxon>Embryophyta</taxon>
        <taxon>Marchantiophyta</taxon>
        <taxon>Marchantiopsida</taxon>
        <taxon>Marchantiidae</taxon>
        <taxon>Marchantiales</taxon>
        <taxon>Ricciaceae</taxon>
        <taxon>Riccia</taxon>
    </lineage>
</organism>
<accession>A0ABD3GVC9</accession>
<feature type="compositionally biased region" description="Acidic residues" evidence="1">
    <location>
        <begin position="1"/>
        <end position="18"/>
    </location>
</feature>
<feature type="compositionally biased region" description="Polar residues" evidence="1">
    <location>
        <begin position="215"/>
        <end position="235"/>
    </location>
</feature>
<reference evidence="2 3" key="1">
    <citation type="submission" date="2024-09" db="EMBL/GenBank/DDBJ databases">
        <title>Chromosome-scale assembly of Riccia sorocarpa.</title>
        <authorList>
            <person name="Paukszto L."/>
        </authorList>
    </citation>
    <scope>NUCLEOTIDE SEQUENCE [LARGE SCALE GENOMIC DNA]</scope>
    <source>
        <strain evidence="2">LP-2024</strain>
        <tissue evidence="2">Aerial parts of the thallus</tissue>
    </source>
</reference>
<feature type="compositionally biased region" description="Polar residues" evidence="1">
    <location>
        <begin position="144"/>
        <end position="156"/>
    </location>
</feature>
<feature type="compositionally biased region" description="Basic and acidic residues" evidence="1">
    <location>
        <begin position="160"/>
        <end position="169"/>
    </location>
</feature>
<proteinExistence type="predicted"/>